<protein>
    <submittedName>
        <fullName evidence="1">Uncharacterized protein</fullName>
    </submittedName>
</protein>
<reference evidence="1 2" key="1">
    <citation type="submission" date="2023-09" db="EMBL/GenBank/DDBJ databases">
        <authorList>
            <person name="Wang M."/>
        </authorList>
    </citation>
    <scope>NUCLEOTIDE SEQUENCE [LARGE SCALE GENOMIC DNA]</scope>
    <source>
        <strain evidence="1">GT-2023</strain>
        <tissue evidence="1">Liver</tissue>
    </source>
</reference>
<evidence type="ECO:0000313" key="2">
    <source>
        <dbReference type="Proteomes" id="UP001558613"/>
    </source>
</evidence>
<proteinExistence type="predicted"/>
<keyword evidence="2" id="KW-1185">Reference proteome</keyword>
<sequence>MCSAVFRRVWLEQHGISWDSSQILKYPEVLTQRDCGNVSEKRGRVSVALALTPQVFVRSLFKIPAHIATLRPFCLLIGEDLPELEKRGTGRMDWEWEKRQNKALEGAGLIGSLSWRLCRAASWTYKESKNEREREIKQKGDAEPWRCKRDPGYGCGCCRGSRERGRDEEGNGVNTRSCFVIHSCRTFALTPLAFYSPALSSACPPFTPPTPISIAENF</sequence>
<comment type="caution">
    <text evidence="1">The sequence shown here is derived from an EMBL/GenBank/DDBJ whole genome shotgun (WGS) entry which is preliminary data.</text>
</comment>
<name>A0ABR3MPG4_9TELE</name>
<organism evidence="1 2">
    <name type="scientific">Cirrhinus molitorella</name>
    <name type="common">mud carp</name>
    <dbReference type="NCBI Taxonomy" id="172907"/>
    <lineage>
        <taxon>Eukaryota</taxon>
        <taxon>Metazoa</taxon>
        <taxon>Chordata</taxon>
        <taxon>Craniata</taxon>
        <taxon>Vertebrata</taxon>
        <taxon>Euteleostomi</taxon>
        <taxon>Actinopterygii</taxon>
        <taxon>Neopterygii</taxon>
        <taxon>Teleostei</taxon>
        <taxon>Ostariophysi</taxon>
        <taxon>Cypriniformes</taxon>
        <taxon>Cyprinidae</taxon>
        <taxon>Labeoninae</taxon>
        <taxon>Labeonini</taxon>
        <taxon>Cirrhinus</taxon>
    </lineage>
</organism>
<dbReference type="Proteomes" id="UP001558613">
    <property type="component" value="Unassembled WGS sequence"/>
</dbReference>
<evidence type="ECO:0000313" key="1">
    <source>
        <dbReference type="EMBL" id="KAL1266519.1"/>
    </source>
</evidence>
<gene>
    <name evidence="1" type="ORF">QQF64_002194</name>
</gene>
<accession>A0ABR3MPG4</accession>
<dbReference type="EMBL" id="JAYMGO010000010">
    <property type="protein sequence ID" value="KAL1266519.1"/>
    <property type="molecule type" value="Genomic_DNA"/>
</dbReference>